<dbReference type="Pfam" id="PF14317">
    <property type="entry name" value="YcxB"/>
    <property type="match status" value="1"/>
</dbReference>
<protein>
    <recommendedName>
        <fullName evidence="2">YcxB-like C-terminal domain-containing protein</fullName>
    </recommendedName>
</protein>
<feature type="domain" description="YcxB-like C-terminal" evidence="2">
    <location>
        <begin position="100"/>
        <end position="144"/>
    </location>
</feature>
<dbReference type="Proteomes" id="UP000533306">
    <property type="component" value="Unassembled WGS sequence"/>
</dbReference>
<reference evidence="3 4" key="1">
    <citation type="submission" date="2020-08" db="EMBL/GenBank/DDBJ databases">
        <title>Genomic Encyclopedia of Type Strains, Phase IV (KMG-IV): sequencing the most valuable type-strain genomes for metagenomic binning, comparative biology and taxonomic classification.</title>
        <authorList>
            <person name="Goeker M."/>
        </authorList>
    </citation>
    <scope>NUCLEOTIDE SEQUENCE [LARGE SCALE GENOMIC DNA]</scope>
    <source>
        <strain evidence="3 4">DSM 11099</strain>
    </source>
</reference>
<name>A0A7W9S5I8_9HYPH</name>
<evidence type="ECO:0000313" key="4">
    <source>
        <dbReference type="Proteomes" id="UP000533306"/>
    </source>
</evidence>
<dbReference type="AlphaFoldDB" id="A0A7W9S5I8"/>
<keyword evidence="1" id="KW-0472">Membrane</keyword>
<sequence length="168" mass="19268">MADGRRTSVTYTREMLESAVKAFVWRRGIAEQKGLWSVEAVMIAALAWLLWSGERGWPIGVIGVVVLLPPCLIVGMWVAHYRNTVGKFRRMPSRQADFVFRDDGFEVISELGEARLPWSTITEIWERPDCWMLFTGPNQFMTLPIGTVMETDREFLRSRLSSAARRKS</sequence>
<keyword evidence="4" id="KW-1185">Reference proteome</keyword>
<keyword evidence="1" id="KW-1133">Transmembrane helix</keyword>
<comment type="caution">
    <text evidence="3">The sequence shown here is derived from an EMBL/GenBank/DDBJ whole genome shotgun (WGS) entry which is preliminary data.</text>
</comment>
<gene>
    <name evidence="3" type="ORF">HNR59_003892</name>
</gene>
<evidence type="ECO:0000256" key="1">
    <source>
        <dbReference type="SAM" id="Phobius"/>
    </source>
</evidence>
<accession>A0A7W9S5I8</accession>
<proteinExistence type="predicted"/>
<dbReference type="EMBL" id="JACHEU010000006">
    <property type="protein sequence ID" value="MBB6014497.1"/>
    <property type="molecule type" value="Genomic_DNA"/>
</dbReference>
<dbReference type="InterPro" id="IPR025588">
    <property type="entry name" value="YcxB-like_C"/>
</dbReference>
<keyword evidence="1" id="KW-0812">Transmembrane</keyword>
<evidence type="ECO:0000259" key="2">
    <source>
        <dbReference type="Pfam" id="PF14317"/>
    </source>
</evidence>
<feature type="transmembrane region" description="Helical" evidence="1">
    <location>
        <begin position="57"/>
        <end position="81"/>
    </location>
</feature>
<evidence type="ECO:0000313" key="3">
    <source>
        <dbReference type="EMBL" id="MBB6014497.1"/>
    </source>
</evidence>
<organism evidence="3 4">
    <name type="scientific">Aquamicrobium lusatiense</name>
    <dbReference type="NCBI Taxonomy" id="89772"/>
    <lineage>
        <taxon>Bacteria</taxon>
        <taxon>Pseudomonadati</taxon>
        <taxon>Pseudomonadota</taxon>
        <taxon>Alphaproteobacteria</taxon>
        <taxon>Hyphomicrobiales</taxon>
        <taxon>Phyllobacteriaceae</taxon>
        <taxon>Aquamicrobium</taxon>
    </lineage>
</organism>
<feature type="transmembrane region" description="Helical" evidence="1">
    <location>
        <begin position="34"/>
        <end position="51"/>
    </location>
</feature>
<dbReference type="RefSeq" id="WP_183832671.1">
    <property type="nucleotide sequence ID" value="NZ_JACHEU010000006.1"/>
</dbReference>